<keyword evidence="3" id="KW-1185">Reference proteome</keyword>
<dbReference type="EMBL" id="VDMD01000043">
    <property type="protein sequence ID" value="TRM57707.1"/>
    <property type="molecule type" value="Genomic_DNA"/>
</dbReference>
<dbReference type="Proteomes" id="UP000320762">
    <property type="component" value="Unassembled WGS sequence"/>
</dbReference>
<dbReference type="Pfam" id="PF12937">
    <property type="entry name" value="F-box-like"/>
    <property type="match status" value="1"/>
</dbReference>
<dbReference type="OrthoDB" id="3053652at2759"/>
<accession>A0A550BYT6</accession>
<dbReference type="InterPro" id="IPR036047">
    <property type="entry name" value="F-box-like_dom_sf"/>
</dbReference>
<evidence type="ECO:0000313" key="2">
    <source>
        <dbReference type="EMBL" id="TRM57707.1"/>
    </source>
</evidence>
<dbReference type="STRING" id="97359.A0A550BYT6"/>
<dbReference type="PROSITE" id="PS50181">
    <property type="entry name" value="FBOX"/>
    <property type="match status" value="1"/>
</dbReference>
<organism evidence="2 3">
    <name type="scientific">Schizophyllum amplum</name>
    <dbReference type="NCBI Taxonomy" id="97359"/>
    <lineage>
        <taxon>Eukaryota</taxon>
        <taxon>Fungi</taxon>
        <taxon>Dikarya</taxon>
        <taxon>Basidiomycota</taxon>
        <taxon>Agaricomycotina</taxon>
        <taxon>Agaricomycetes</taxon>
        <taxon>Agaricomycetidae</taxon>
        <taxon>Agaricales</taxon>
        <taxon>Schizophyllaceae</taxon>
        <taxon>Schizophyllum</taxon>
    </lineage>
</organism>
<reference evidence="2 3" key="1">
    <citation type="journal article" date="2019" name="New Phytol.">
        <title>Comparative genomics reveals unique wood-decay strategies and fruiting body development in the Schizophyllaceae.</title>
        <authorList>
            <person name="Almasi E."/>
            <person name="Sahu N."/>
            <person name="Krizsan K."/>
            <person name="Balint B."/>
            <person name="Kovacs G.M."/>
            <person name="Kiss B."/>
            <person name="Cseklye J."/>
            <person name="Drula E."/>
            <person name="Henrissat B."/>
            <person name="Nagy I."/>
            <person name="Chovatia M."/>
            <person name="Adam C."/>
            <person name="LaButti K."/>
            <person name="Lipzen A."/>
            <person name="Riley R."/>
            <person name="Grigoriev I.V."/>
            <person name="Nagy L.G."/>
        </authorList>
    </citation>
    <scope>NUCLEOTIDE SEQUENCE [LARGE SCALE GENOMIC DNA]</scope>
    <source>
        <strain evidence="2 3">NL-1724</strain>
    </source>
</reference>
<name>A0A550BYT6_9AGAR</name>
<sequence>MIVSRTALLETLSAVQDTVSQLIGDLNESEIKDIEDYLGRICRHLRCSRNALVSINKLPSEILGYIFQFIHADFASPSRSWIEVSYVCRHWRRVALSMPSLWSVVDLRQKGFDVHKLEAFVQRSKAAPLTVFYQNPPSDHLVLRALQDVVARNMYRVRHMHVKADVCPPFSDVILSEPAPSLCSLSLWHKGPAFPLLHANSARALFDGRAPLLRKMTISACALWYVYRITSLTHLALYNSEAHWFGDSFVDMLDGCQQLEMLFIVSPHLRLATEVEQQHSNRIVTLPRLHLFYIVRVVCKCYPLPWLRHLLAHLEIPEYCDFRVEFWMTDREVVPEGSILSIFPPPAQFHPLEQVATVKLLTTSTSKSCIAVHSKTLFIVAHGDAFPLGLPNDFLCPIARIVIVNNTETTSFLLWRTLLSTTTHLKTLDVFEKYLDTVEFIQLLCPDLGAEGVSPVRCPGLQTVNWACLSYPDVDLLFGLMAMANDRAHCGSPMRAISIWPSVNGEDKRTVEFDSLGAPMGYFTRESTDEDCPCLHVVEGLIAAATPKRPDEDGW</sequence>
<dbReference type="Gene3D" id="1.20.1280.50">
    <property type="match status" value="1"/>
</dbReference>
<dbReference type="InterPro" id="IPR001810">
    <property type="entry name" value="F-box_dom"/>
</dbReference>
<protein>
    <recommendedName>
        <fullName evidence="1">F-box domain-containing protein</fullName>
    </recommendedName>
</protein>
<feature type="domain" description="F-box" evidence="1">
    <location>
        <begin position="52"/>
        <end position="105"/>
    </location>
</feature>
<dbReference type="AlphaFoldDB" id="A0A550BYT6"/>
<comment type="caution">
    <text evidence="2">The sequence shown here is derived from an EMBL/GenBank/DDBJ whole genome shotgun (WGS) entry which is preliminary data.</text>
</comment>
<gene>
    <name evidence="2" type="ORF">BD626DRAFT_574202</name>
</gene>
<proteinExistence type="predicted"/>
<evidence type="ECO:0000259" key="1">
    <source>
        <dbReference type="PROSITE" id="PS50181"/>
    </source>
</evidence>
<evidence type="ECO:0000313" key="3">
    <source>
        <dbReference type="Proteomes" id="UP000320762"/>
    </source>
</evidence>
<dbReference type="SUPFAM" id="SSF81383">
    <property type="entry name" value="F-box domain"/>
    <property type="match status" value="1"/>
</dbReference>